<keyword evidence="4" id="KW-1185">Reference proteome</keyword>
<reference evidence="3 4" key="1">
    <citation type="journal article" date="2013" name="Genome Biol.">
        <title>The genome sequence of the most widely cultivated cacao type and its use to identify candidate genes regulating pod color.</title>
        <authorList>
            <person name="Motamayor J.C."/>
            <person name="Mockaitis K."/>
            <person name="Schmutz J."/>
            <person name="Haiminen N."/>
            <person name="Iii D.L."/>
            <person name="Cornejo O."/>
            <person name="Findley S.D."/>
            <person name="Zheng P."/>
            <person name="Utro F."/>
            <person name="Royaert S."/>
            <person name="Saski C."/>
            <person name="Jenkins J."/>
            <person name="Podicheti R."/>
            <person name="Zhao M."/>
            <person name="Scheffler B.E."/>
            <person name="Stack J.C."/>
            <person name="Feltus F.A."/>
            <person name="Mustiga G.M."/>
            <person name="Amores F."/>
            <person name="Phillips W."/>
            <person name="Marelli J.P."/>
            <person name="May G.D."/>
            <person name="Shapiro H."/>
            <person name="Ma J."/>
            <person name="Bustamante C.D."/>
            <person name="Schnell R.J."/>
            <person name="Main D."/>
            <person name="Gilbert D."/>
            <person name="Parida L."/>
            <person name="Kuhn D.N."/>
        </authorList>
    </citation>
    <scope>NUCLEOTIDE SEQUENCE [LARGE SCALE GENOMIC DNA]</scope>
    <source>
        <strain evidence="4">cv. Matina 1-6</strain>
    </source>
</reference>
<evidence type="ECO:0000313" key="4">
    <source>
        <dbReference type="Proteomes" id="UP000026915"/>
    </source>
</evidence>
<proteinExistence type="predicted"/>
<keyword evidence="1" id="KW-1133">Transmembrane helix</keyword>
<keyword evidence="1" id="KW-0812">Transmembrane</keyword>
<dbReference type="OMA" id="IVAWILE"/>
<organism evidence="3 4">
    <name type="scientific">Theobroma cacao</name>
    <name type="common">Cacao</name>
    <name type="synonym">Cocoa</name>
    <dbReference type="NCBI Taxonomy" id="3641"/>
    <lineage>
        <taxon>Eukaryota</taxon>
        <taxon>Viridiplantae</taxon>
        <taxon>Streptophyta</taxon>
        <taxon>Embryophyta</taxon>
        <taxon>Tracheophyta</taxon>
        <taxon>Spermatophyta</taxon>
        <taxon>Magnoliopsida</taxon>
        <taxon>eudicotyledons</taxon>
        <taxon>Gunneridae</taxon>
        <taxon>Pentapetalae</taxon>
        <taxon>rosids</taxon>
        <taxon>malvids</taxon>
        <taxon>Malvales</taxon>
        <taxon>Malvaceae</taxon>
        <taxon>Byttnerioideae</taxon>
        <taxon>Theobroma</taxon>
    </lineage>
</organism>
<dbReference type="InParanoid" id="A0A061DMX1"/>
<keyword evidence="1" id="KW-0472">Membrane</keyword>
<dbReference type="PANTHER" id="PTHR37610:SF94">
    <property type="entry name" value="RETROTRANSPOSON COPIA-LIKE N-TERMINAL DOMAIN-CONTAINING PROTEIN"/>
    <property type="match status" value="1"/>
</dbReference>
<evidence type="ECO:0000256" key="1">
    <source>
        <dbReference type="SAM" id="Phobius"/>
    </source>
</evidence>
<dbReference type="EMBL" id="CM001879">
    <property type="protein sequence ID" value="EOX93752.1"/>
    <property type="molecule type" value="Genomic_DNA"/>
</dbReference>
<protein>
    <recommendedName>
        <fullName evidence="2">Retrotransposon Copia-like N-terminal domain-containing protein</fullName>
    </recommendedName>
</protein>
<evidence type="ECO:0000259" key="2">
    <source>
        <dbReference type="Pfam" id="PF14244"/>
    </source>
</evidence>
<feature type="transmembrane region" description="Helical" evidence="1">
    <location>
        <begin position="87"/>
        <end position="109"/>
    </location>
</feature>
<accession>A0A061DMX1</accession>
<dbReference type="eggNOG" id="KOG0017">
    <property type="taxonomic scope" value="Eukaryota"/>
</dbReference>
<feature type="domain" description="Retrotransposon Copia-like N-terminal" evidence="2">
    <location>
        <begin position="24"/>
        <end position="70"/>
    </location>
</feature>
<dbReference type="Proteomes" id="UP000026915">
    <property type="component" value="Chromosome 1"/>
</dbReference>
<name>A0A061DMX1_THECC</name>
<dbReference type="InterPro" id="IPR029472">
    <property type="entry name" value="Copia-like_N"/>
</dbReference>
<dbReference type="PANTHER" id="PTHR37610">
    <property type="entry name" value="CCHC-TYPE DOMAIN-CONTAINING PROTEIN"/>
    <property type="match status" value="1"/>
</dbReference>
<dbReference type="HOGENOM" id="CLU_071438_1_1_1"/>
<evidence type="ECO:0000313" key="3">
    <source>
        <dbReference type="EMBL" id="EOX93752.1"/>
    </source>
</evidence>
<dbReference type="Gramene" id="EOX93752">
    <property type="protein sequence ID" value="EOX93752"/>
    <property type="gene ID" value="TCM_002670"/>
</dbReference>
<sequence>MANPVDSVHVISSLDDPHFAFFMHHSDHHGSISITLKLTSNNYSAWSKSFYLALSIRNKLGFIDGAIPQPLVTDKLYMTWMRCNNLIVAWILECLTPSIASIVFYMNNATQIRKTLKRRFSLPDKVKICNLQHTLNGIA</sequence>
<dbReference type="AlphaFoldDB" id="A0A061DMX1"/>
<gene>
    <name evidence="3" type="ORF">TCM_002670</name>
</gene>
<dbReference type="Pfam" id="PF14244">
    <property type="entry name" value="Retrotran_gag_3"/>
    <property type="match status" value="1"/>
</dbReference>